<evidence type="ECO:0000259" key="4">
    <source>
        <dbReference type="Pfam" id="PF25917"/>
    </source>
</evidence>
<evidence type="ECO:0000256" key="1">
    <source>
        <dbReference type="ARBA" id="ARBA00009477"/>
    </source>
</evidence>
<dbReference type="PANTHER" id="PTHR30469">
    <property type="entry name" value="MULTIDRUG RESISTANCE PROTEIN MDTA"/>
    <property type="match status" value="1"/>
</dbReference>
<dbReference type="EMBL" id="FXBL01000004">
    <property type="protein sequence ID" value="SMH28245.1"/>
    <property type="molecule type" value="Genomic_DNA"/>
</dbReference>
<dbReference type="NCBIfam" id="TIGR01730">
    <property type="entry name" value="RND_mfp"/>
    <property type="match status" value="1"/>
</dbReference>
<protein>
    <submittedName>
        <fullName evidence="5">RND family efflux transporter, MFP subunit</fullName>
    </submittedName>
</protein>
<feature type="chain" id="PRO_5012214359" evidence="3">
    <location>
        <begin position="19"/>
        <end position="320"/>
    </location>
</feature>
<evidence type="ECO:0000256" key="2">
    <source>
        <dbReference type="SAM" id="Coils"/>
    </source>
</evidence>
<dbReference type="InterPro" id="IPR058625">
    <property type="entry name" value="MdtA-like_BSH"/>
</dbReference>
<reference evidence="5 6" key="1">
    <citation type="submission" date="2017-04" db="EMBL/GenBank/DDBJ databases">
        <authorList>
            <person name="Afonso C.L."/>
            <person name="Miller P.J."/>
            <person name="Scott M.A."/>
            <person name="Spackman E."/>
            <person name="Goraichik I."/>
            <person name="Dimitrov K.M."/>
            <person name="Suarez D.L."/>
            <person name="Swayne D.E."/>
        </authorList>
    </citation>
    <scope>NUCLEOTIDE SEQUENCE [LARGE SCALE GENOMIC DNA]</scope>
    <source>
        <strain evidence="5 6">B5P</strain>
    </source>
</reference>
<dbReference type="Pfam" id="PF25917">
    <property type="entry name" value="BSH_RND"/>
    <property type="match status" value="1"/>
</dbReference>
<dbReference type="RefSeq" id="WP_085462914.1">
    <property type="nucleotide sequence ID" value="NZ_FXBL01000004.1"/>
</dbReference>
<dbReference type="Gene3D" id="1.10.287.470">
    <property type="entry name" value="Helix hairpin bin"/>
    <property type="match status" value="1"/>
</dbReference>
<accession>A0A1X7MTW3</accession>
<sequence length="320" mass="33601">MRAPLALVAVLAATPAFAGTFEVQPVSTTEWKAVYGRIEARDLAAARARIGGTVVEMLVTEGDPVVQGQKIAVIRDDKLAFQVAAVDAQLAALTAQLERAQAELTRGQALIDKGVVTAQRLDQLRTDVEVARNQITAAEAQKSVIVQQEAEGTVLAPLDGRVLTTPVTRNGVVMAGEAVATVGGGGFYLRLAVPERHAAGLEQGAEIRVTTEKGEMSGRLAKIYPQIENGRVVADVDATGLDTAFVDARVLVELPVGKRAVLLVPASAVSNRFGIDFIRVDTSQGPVERAVVTGGQVERDGVLMVEVVTGLTAGEQVVVP</sequence>
<evidence type="ECO:0000313" key="6">
    <source>
        <dbReference type="Proteomes" id="UP000193083"/>
    </source>
</evidence>
<keyword evidence="2" id="KW-0175">Coiled coil</keyword>
<evidence type="ECO:0000313" key="5">
    <source>
        <dbReference type="EMBL" id="SMH28245.1"/>
    </source>
</evidence>
<organism evidence="5 6">
    <name type="scientific">Mesorhizobium australicum</name>
    <dbReference type="NCBI Taxonomy" id="536018"/>
    <lineage>
        <taxon>Bacteria</taxon>
        <taxon>Pseudomonadati</taxon>
        <taxon>Pseudomonadota</taxon>
        <taxon>Alphaproteobacteria</taxon>
        <taxon>Hyphomicrobiales</taxon>
        <taxon>Phyllobacteriaceae</taxon>
        <taxon>Mesorhizobium</taxon>
    </lineage>
</organism>
<dbReference type="PANTHER" id="PTHR30469:SF15">
    <property type="entry name" value="HLYD FAMILY OF SECRETION PROTEINS"/>
    <property type="match status" value="1"/>
</dbReference>
<dbReference type="Gene3D" id="2.40.420.20">
    <property type="match status" value="1"/>
</dbReference>
<comment type="similarity">
    <text evidence="1">Belongs to the membrane fusion protein (MFP) (TC 8.A.1) family.</text>
</comment>
<proteinExistence type="inferred from homology"/>
<dbReference type="OrthoDB" id="7914255at2"/>
<dbReference type="GO" id="GO:0015562">
    <property type="term" value="F:efflux transmembrane transporter activity"/>
    <property type="evidence" value="ECO:0007669"/>
    <property type="project" value="TreeGrafter"/>
</dbReference>
<feature type="coiled-coil region" evidence="2">
    <location>
        <begin position="83"/>
        <end position="141"/>
    </location>
</feature>
<name>A0A1X7MTW3_9HYPH</name>
<evidence type="ECO:0000256" key="3">
    <source>
        <dbReference type="SAM" id="SignalP"/>
    </source>
</evidence>
<dbReference type="GO" id="GO:1990281">
    <property type="term" value="C:efflux pump complex"/>
    <property type="evidence" value="ECO:0007669"/>
    <property type="project" value="TreeGrafter"/>
</dbReference>
<feature type="domain" description="Multidrug resistance protein MdtA-like barrel-sandwich hybrid" evidence="4">
    <location>
        <begin position="45"/>
        <end position="180"/>
    </location>
</feature>
<keyword evidence="6" id="KW-1185">Reference proteome</keyword>
<gene>
    <name evidence="5" type="ORF">SAMN02982922_0750</name>
</gene>
<keyword evidence="3" id="KW-0732">Signal</keyword>
<dbReference type="AlphaFoldDB" id="A0A1X7MTW3"/>
<feature type="signal peptide" evidence="3">
    <location>
        <begin position="1"/>
        <end position="18"/>
    </location>
</feature>
<dbReference type="InterPro" id="IPR006143">
    <property type="entry name" value="RND_pump_MFP"/>
</dbReference>
<dbReference type="Proteomes" id="UP000193083">
    <property type="component" value="Unassembled WGS sequence"/>
</dbReference>
<dbReference type="Gene3D" id="2.40.30.170">
    <property type="match status" value="1"/>
</dbReference>
<dbReference type="SUPFAM" id="SSF111369">
    <property type="entry name" value="HlyD-like secretion proteins"/>
    <property type="match status" value="1"/>
</dbReference>
<dbReference type="Gene3D" id="2.40.50.100">
    <property type="match status" value="1"/>
</dbReference>